<proteinExistence type="inferred from homology"/>
<dbReference type="Gene3D" id="1.20.120.340">
    <property type="entry name" value="Flagellar protein FliS"/>
    <property type="match status" value="1"/>
</dbReference>
<dbReference type="InterPro" id="IPR036584">
    <property type="entry name" value="FliS_sf"/>
</dbReference>
<evidence type="ECO:0000256" key="6">
    <source>
        <dbReference type="PIRNR" id="PIRNR039090"/>
    </source>
</evidence>
<dbReference type="GO" id="GO:0005829">
    <property type="term" value="C:cytosol"/>
    <property type="evidence" value="ECO:0007669"/>
    <property type="project" value="UniProtKB-SubCell"/>
</dbReference>
<name>A0A931F8L4_9FIRM</name>
<evidence type="ECO:0000256" key="5">
    <source>
        <dbReference type="ARBA" id="ARBA00023186"/>
    </source>
</evidence>
<dbReference type="PIRSF" id="PIRSF039090">
    <property type="entry name" value="Flis"/>
    <property type="match status" value="1"/>
</dbReference>
<dbReference type="PANTHER" id="PTHR34773:SF1">
    <property type="entry name" value="FLAGELLAR SECRETION CHAPERONE FLIS"/>
    <property type="match status" value="1"/>
</dbReference>
<comment type="similarity">
    <text evidence="2 6">Belongs to the FliS family.</text>
</comment>
<dbReference type="SUPFAM" id="SSF101116">
    <property type="entry name" value="Flagellar export chaperone FliS"/>
    <property type="match status" value="1"/>
</dbReference>
<comment type="subcellular location">
    <subcellularLocation>
        <location evidence="1 6">Cytoplasm</location>
        <location evidence="1 6">Cytosol</location>
    </subcellularLocation>
</comment>
<keyword evidence="4 6" id="KW-1005">Bacterial flagellum biogenesis</keyword>
<evidence type="ECO:0000256" key="4">
    <source>
        <dbReference type="ARBA" id="ARBA00022795"/>
    </source>
</evidence>
<dbReference type="AlphaFoldDB" id="A0A931F8L4"/>
<dbReference type="GO" id="GO:0071973">
    <property type="term" value="P:bacterial-type flagellum-dependent cell motility"/>
    <property type="evidence" value="ECO:0007669"/>
    <property type="project" value="TreeGrafter"/>
</dbReference>
<keyword evidence="3 6" id="KW-0963">Cytoplasm</keyword>
<protein>
    <recommendedName>
        <fullName evidence="6">Flagellar secretion chaperone FliS</fullName>
    </recommendedName>
</protein>
<evidence type="ECO:0000313" key="8">
    <source>
        <dbReference type="Proteomes" id="UP000621436"/>
    </source>
</evidence>
<gene>
    <name evidence="7" type="primary">fliS</name>
    <name evidence="7" type="ORF">I0Q91_12255</name>
</gene>
<keyword evidence="7" id="KW-0969">Cilium</keyword>
<organism evidence="7 8">
    <name type="scientific">Halonatronomonas betaini</name>
    <dbReference type="NCBI Taxonomy" id="2778430"/>
    <lineage>
        <taxon>Bacteria</taxon>
        <taxon>Bacillati</taxon>
        <taxon>Bacillota</taxon>
        <taxon>Clostridia</taxon>
        <taxon>Halanaerobiales</taxon>
        <taxon>Halarsenatibacteraceae</taxon>
        <taxon>Halonatronomonas</taxon>
    </lineage>
</organism>
<dbReference type="EMBL" id="JADPIE010000007">
    <property type="protein sequence ID" value="MBF8437861.1"/>
    <property type="molecule type" value="Genomic_DNA"/>
</dbReference>
<accession>A0A931F8L4</accession>
<dbReference type="Proteomes" id="UP000621436">
    <property type="component" value="Unassembled WGS sequence"/>
</dbReference>
<evidence type="ECO:0000256" key="2">
    <source>
        <dbReference type="ARBA" id="ARBA00008787"/>
    </source>
</evidence>
<keyword evidence="5" id="KW-0143">Chaperone</keyword>
<keyword evidence="7" id="KW-0966">Cell projection</keyword>
<dbReference type="PANTHER" id="PTHR34773">
    <property type="entry name" value="FLAGELLAR SECRETION CHAPERONE FLIS"/>
    <property type="match status" value="1"/>
</dbReference>
<dbReference type="GO" id="GO:0044780">
    <property type="term" value="P:bacterial-type flagellum assembly"/>
    <property type="evidence" value="ECO:0007669"/>
    <property type="project" value="InterPro"/>
</dbReference>
<reference evidence="7" key="1">
    <citation type="submission" date="2020-11" db="EMBL/GenBank/DDBJ databases">
        <title>Halonatronomonas betainensis gen. nov., sp. nov. a novel haloalkaliphilic representative of the family Halanaerobiacae capable of betaine degradation.</title>
        <authorList>
            <person name="Boltyanskaya Y."/>
            <person name="Kevbrin V."/>
            <person name="Detkova E."/>
            <person name="Grouzdev D.S."/>
            <person name="Koziaeva V."/>
            <person name="Zhilina T."/>
        </authorList>
    </citation>
    <scope>NUCLEOTIDE SEQUENCE</scope>
    <source>
        <strain evidence="7">Z-7014</strain>
    </source>
</reference>
<dbReference type="Pfam" id="PF02561">
    <property type="entry name" value="FliS"/>
    <property type="match status" value="1"/>
</dbReference>
<dbReference type="InterPro" id="IPR003713">
    <property type="entry name" value="FliS"/>
</dbReference>
<comment type="caution">
    <text evidence="7">The sequence shown here is derived from an EMBL/GenBank/DDBJ whole genome shotgun (WGS) entry which is preliminary data.</text>
</comment>
<evidence type="ECO:0000256" key="3">
    <source>
        <dbReference type="ARBA" id="ARBA00022490"/>
    </source>
</evidence>
<evidence type="ECO:0000313" key="7">
    <source>
        <dbReference type="EMBL" id="MBF8437861.1"/>
    </source>
</evidence>
<sequence>MTNYKASEQYAQTKIQTASGGDLVVMLYQGCIKFMRLAKKSMEEDNIHNTNEYLIRSQDIIMELLTTLDGEKGGEVATNLAALYEYMYRELIQANMKKDPEKIDQVESMMLELLEAWKEAVKQDRKENGRDRLDVMTGGR</sequence>
<keyword evidence="7" id="KW-0282">Flagellum</keyword>
<keyword evidence="8" id="KW-1185">Reference proteome</keyword>
<dbReference type="NCBIfam" id="TIGR00208">
    <property type="entry name" value="fliS"/>
    <property type="match status" value="1"/>
</dbReference>
<evidence type="ECO:0000256" key="1">
    <source>
        <dbReference type="ARBA" id="ARBA00004514"/>
    </source>
</evidence>
<dbReference type="CDD" id="cd16098">
    <property type="entry name" value="FliS"/>
    <property type="match status" value="1"/>
</dbReference>
<dbReference type="RefSeq" id="WP_270454896.1">
    <property type="nucleotide sequence ID" value="NZ_JADPIE010000007.1"/>
</dbReference>